<dbReference type="EMBL" id="QFFJ01000003">
    <property type="protein sequence ID" value="RBL88109.1"/>
    <property type="molecule type" value="Genomic_DNA"/>
</dbReference>
<feature type="signal peptide" evidence="1">
    <location>
        <begin position="1"/>
        <end position="20"/>
    </location>
</feature>
<sequence>MFRLLNRLLLMSVLSIPASAQVITGLDHVPVAVKNLDSAASRYRALGFALKPGRLHDNGIRNLHVKFKDGTELELITAAEPRDALTREYRQHLAAGEGPAFLALYTPEIPALINLLKRLQQPFEVEDGFPAVPAGNPLHYLFFGRRNQSPTDQPAHFAHENSAESLIGVWIATNDSLPLRNLLQEGGALIRKEQVGVPQRQSATVAYLKEGTVVLLPVAQQVVSGHPVIGVTLRVKSIEKVKRVLKNNNMNIPATIAGNGSLSLLLSPSQTCGLWLEFRQIKK</sequence>
<keyword evidence="1" id="KW-0732">Signal</keyword>
<accession>A0A365XP38</accession>
<dbReference type="InterPro" id="IPR029068">
    <property type="entry name" value="Glyas_Bleomycin-R_OHBP_Dase"/>
</dbReference>
<evidence type="ECO:0000313" key="4">
    <source>
        <dbReference type="Proteomes" id="UP000253410"/>
    </source>
</evidence>
<dbReference type="SUPFAM" id="SSF54593">
    <property type="entry name" value="Glyoxalase/Bleomycin resistance protein/Dihydroxybiphenyl dioxygenase"/>
    <property type="match status" value="1"/>
</dbReference>
<evidence type="ECO:0000313" key="3">
    <source>
        <dbReference type="EMBL" id="RBL88109.1"/>
    </source>
</evidence>
<reference evidence="3 4" key="1">
    <citation type="submission" date="2018-05" db="EMBL/GenBank/DDBJ databases">
        <title>Chitinophaga sp. K3CV102501T nov., isolated from isolated from a monsoon evergreen broad-leaved forest soil.</title>
        <authorList>
            <person name="Lv Y."/>
        </authorList>
    </citation>
    <scope>NUCLEOTIDE SEQUENCE [LARGE SCALE GENOMIC DNA]</scope>
    <source>
        <strain evidence="3 4">GDMCC 1.1325</strain>
    </source>
</reference>
<keyword evidence="4" id="KW-1185">Reference proteome</keyword>
<gene>
    <name evidence="3" type="ORF">DF182_31810</name>
</gene>
<evidence type="ECO:0000256" key="1">
    <source>
        <dbReference type="SAM" id="SignalP"/>
    </source>
</evidence>
<dbReference type="InterPro" id="IPR025870">
    <property type="entry name" value="Glyoxalase-like_dom"/>
</dbReference>
<dbReference type="InterPro" id="IPR037523">
    <property type="entry name" value="VOC_core"/>
</dbReference>
<dbReference type="AlphaFoldDB" id="A0A365XP38"/>
<dbReference type="OrthoDB" id="648094at2"/>
<feature type="chain" id="PRO_5016660742" description="VOC domain-containing protein" evidence="1">
    <location>
        <begin position="21"/>
        <end position="283"/>
    </location>
</feature>
<proteinExistence type="predicted"/>
<dbReference type="Proteomes" id="UP000253410">
    <property type="component" value="Unassembled WGS sequence"/>
</dbReference>
<name>A0A365XP38_9BACT</name>
<feature type="domain" description="VOC" evidence="2">
    <location>
        <begin position="25"/>
        <end position="164"/>
    </location>
</feature>
<dbReference type="Pfam" id="PF13468">
    <property type="entry name" value="Glyoxalase_3"/>
    <property type="match status" value="1"/>
</dbReference>
<evidence type="ECO:0000259" key="2">
    <source>
        <dbReference type="PROSITE" id="PS51819"/>
    </source>
</evidence>
<dbReference type="PROSITE" id="PS51819">
    <property type="entry name" value="VOC"/>
    <property type="match status" value="1"/>
</dbReference>
<organism evidence="3 4">
    <name type="scientific">Chitinophaga flava</name>
    <dbReference type="NCBI Taxonomy" id="2259036"/>
    <lineage>
        <taxon>Bacteria</taxon>
        <taxon>Pseudomonadati</taxon>
        <taxon>Bacteroidota</taxon>
        <taxon>Chitinophagia</taxon>
        <taxon>Chitinophagales</taxon>
        <taxon>Chitinophagaceae</taxon>
        <taxon>Chitinophaga</taxon>
    </lineage>
</organism>
<dbReference type="Gene3D" id="3.10.180.10">
    <property type="entry name" value="2,3-Dihydroxybiphenyl 1,2-Dioxygenase, domain 1"/>
    <property type="match status" value="1"/>
</dbReference>
<protein>
    <recommendedName>
        <fullName evidence="2">VOC domain-containing protein</fullName>
    </recommendedName>
</protein>
<comment type="caution">
    <text evidence="3">The sequence shown here is derived from an EMBL/GenBank/DDBJ whole genome shotgun (WGS) entry which is preliminary data.</text>
</comment>